<keyword evidence="8 15" id="KW-0862">Zinc</keyword>
<evidence type="ECO:0000313" key="19">
    <source>
        <dbReference type="Proteomes" id="UP000054725"/>
    </source>
</evidence>
<dbReference type="Pfam" id="PF06827">
    <property type="entry name" value="zf-FPG_IleRS"/>
    <property type="match status" value="1"/>
</dbReference>
<dbReference type="Pfam" id="PF06831">
    <property type="entry name" value="H2TH"/>
    <property type="match status" value="1"/>
</dbReference>
<dbReference type="CDD" id="cd08966">
    <property type="entry name" value="EcFpg-like_N"/>
    <property type="match status" value="1"/>
</dbReference>
<comment type="similarity">
    <text evidence="2 15">Belongs to the FPG family.</text>
</comment>
<evidence type="ECO:0000256" key="11">
    <source>
        <dbReference type="ARBA" id="ARBA00023239"/>
    </source>
</evidence>
<evidence type="ECO:0000256" key="7">
    <source>
        <dbReference type="ARBA" id="ARBA00022801"/>
    </source>
</evidence>
<dbReference type="InterPro" id="IPR000214">
    <property type="entry name" value="Znf_DNA_glyclase/AP_lyase"/>
</dbReference>
<dbReference type="InterPro" id="IPR035937">
    <property type="entry name" value="FPG_N"/>
</dbReference>
<dbReference type="AlphaFoldDB" id="A0A0W0WLH8"/>
<dbReference type="GO" id="GO:0006284">
    <property type="term" value="P:base-excision repair"/>
    <property type="evidence" value="ECO:0007669"/>
    <property type="project" value="InterPro"/>
</dbReference>
<gene>
    <name evidence="15 18" type="primary">mutM</name>
    <name evidence="15" type="synonym">fpg</name>
    <name evidence="18" type="ORF">Lnau_2815</name>
</gene>
<keyword evidence="4 15" id="KW-0479">Metal-binding</keyword>
<dbReference type="FunFam" id="1.10.8.50:FF:000003">
    <property type="entry name" value="Formamidopyrimidine-DNA glycosylase"/>
    <property type="match status" value="1"/>
</dbReference>
<evidence type="ECO:0000256" key="3">
    <source>
        <dbReference type="ARBA" id="ARBA00011245"/>
    </source>
</evidence>
<feature type="active site" description="Proton donor; for beta-elimination activity" evidence="15">
    <location>
        <position position="58"/>
    </location>
</feature>
<sequence length="278" mass="31032">MPELPEVEITGRGISPFLLHQTIIGTVIRQQQLRVAIPSGLNQLCVGKEIKAITRRGKYLLLQLSEGYLLNHLGMSGHLRIVSQDLAPGKHDHLDFLLNNGHTLRYNDPRRFGLWLYIEKNPEHHPLLAHLGPEPLSEAFNSAYLLNRAQQKNQNIKAFIMRNDIVVGVGNIYATESLFFAGIHPQTPVGKLNQYDFDKLVPIIKQVLQQAIDAGGTTLRDFYAADGKPGYFVNQLQVYGRKNLPCFQCGTSIQTIMLGGRSSAFCPNCQPIAHATSR</sequence>
<feature type="active site" description="Proton donor" evidence="15">
    <location>
        <position position="3"/>
    </location>
</feature>
<dbReference type="GO" id="GO:0008270">
    <property type="term" value="F:zinc ion binding"/>
    <property type="evidence" value="ECO:0007669"/>
    <property type="project" value="UniProtKB-UniRule"/>
</dbReference>
<dbReference type="STRING" id="45070.Lnau_2815"/>
<comment type="function">
    <text evidence="15">Involved in base excision repair of DNA damaged by oxidation or by mutagenic agents. Acts as DNA glycosylase that recognizes and removes damaged bases. Has a preference for oxidized purines, such as 7,8-dihydro-8-oxoguanine (8-oxoG). Has AP (apurinic/apyrimidinic) lyase activity and introduces nicks in the DNA strand. Cleaves the DNA backbone by beta-delta elimination to generate a single-strand break at the site of the removed base with both 3'- and 5'-phosphates.</text>
</comment>
<dbReference type="EC" id="4.2.99.18" evidence="15"/>
<dbReference type="GO" id="GO:0003684">
    <property type="term" value="F:damaged DNA binding"/>
    <property type="evidence" value="ECO:0007669"/>
    <property type="project" value="InterPro"/>
</dbReference>
<dbReference type="NCBIfam" id="NF002211">
    <property type="entry name" value="PRK01103.1"/>
    <property type="match status" value="1"/>
</dbReference>
<feature type="binding site" evidence="15">
    <location>
        <position position="152"/>
    </location>
    <ligand>
        <name>DNA</name>
        <dbReference type="ChEBI" id="CHEBI:16991"/>
    </ligand>
</feature>
<dbReference type="PROSITE" id="PS51068">
    <property type="entry name" value="FPG_CAT"/>
    <property type="match status" value="1"/>
</dbReference>
<dbReference type="PANTHER" id="PTHR22993">
    <property type="entry name" value="FORMAMIDOPYRIMIDINE-DNA GLYCOSYLASE"/>
    <property type="match status" value="1"/>
</dbReference>
<dbReference type="InterPro" id="IPR012319">
    <property type="entry name" value="FPG_cat"/>
</dbReference>
<evidence type="ECO:0000256" key="1">
    <source>
        <dbReference type="ARBA" id="ARBA00001668"/>
    </source>
</evidence>
<dbReference type="Pfam" id="PF01149">
    <property type="entry name" value="Fapy_DNA_glyco"/>
    <property type="match status" value="1"/>
</dbReference>
<dbReference type="OrthoDB" id="9800855at2"/>
<dbReference type="Gene3D" id="3.20.190.10">
    <property type="entry name" value="MutM-like, N-terminal"/>
    <property type="match status" value="1"/>
</dbReference>
<dbReference type="InterPro" id="IPR020629">
    <property type="entry name" value="FPG_Glyclase"/>
</dbReference>
<comment type="cofactor">
    <cofactor evidence="15">
        <name>Zn(2+)</name>
        <dbReference type="ChEBI" id="CHEBI:29105"/>
    </cofactor>
    <text evidence="15">Binds 1 zinc ion per subunit.</text>
</comment>
<dbReference type="NCBIfam" id="TIGR00577">
    <property type="entry name" value="fpg"/>
    <property type="match status" value="1"/>
</dbReference>
<dbReference type="SUPFAM" id="SSF46946">
    <property type="entry name" value="S13-like H2TH domain"/>
    <property type="match status" value="1"/>
</dbReference>
<keyword evidence="11 15" id="KW-0456">Lyase</keyword>
<dbReference type="PANTHER" id="PTHR22993:SF9">
    <property type="entry name" value="FORMAMIDOPYRIMIDINE-DNA GLYCOSYLASE"/>
    <property type="match status" value="1"/>
</dbReference>
<evidence type="ECO:0000256" key="2">
    <source>
        <dbReference type="ARBA" id="ARBA00009409"/>
    </source>
</evidence>
<protein>
    <recommendedName>
        <fullName evidence="15">Formamidopyrimidine-DNA glycosylase</fullName>
        <shortName evidence="15">Fapy-DNA glycosylase</shortName>
        <ecNumber evidence="15">3.2.2.23</ecNumber>
    </recommendedName>
    <alternativeName>
        <fullName evidence="15">DNA-(apurinic or apyrimidinic site) lyase MutM</fullName>
        <shortName evidence="15">AP lyase MutM</shortName>
        <ecNumber evidence="15">4.2.99.18</ecNumber>
    </alternativeName>
</protein>
<dbReference type="SUPFAM" id="SSF81624">
    <property type="entry name" value="N-terminal domain of MutM-like DNA repair proteins"/>
    <property type="match status" value="1"/>
</dbReference>
<dbReference type="SUPFAM" id="SSF57716">
    <property type="entry name" value="Glucocorticoid receptor-like (DNA-binding domain)"/>
    <property type="match status" value="1"/>
</dbReference>
<evidence type="ECO:0000256" key="6">
    <source>
        <dbReference type="ARBA" id="ARBA00022771"/>
    </source>
</evidence>
<feature type="domain" description="FPG-type" evidence="16">
    <location>
        <begin position="237"/>
        <end position="271"/>
    </location>
</feature>
<keyword evidence="13 15" id="KW-0326">Glycosidase</keyword>
<dbReference type="InterPro" id="IPR010663">
    <property type="entry name" value="Znf_FPG/IleRS"/>
</dbReference>
<feature type="active site" description="Schiff-base intermediate with DNA" evidence="15">
    <location>
        <position position="2"/>
    </location>
</feature>
<dbReference type="RefSeq" id="WP_058505780.1">
    <property type="nucleotide sequence ID" value="NZ_CAAAIF010000003.1"/>
</dbReference>
<feature type="binding site" evidence="15">
    <location>
        <position position="91"/>
    </location>
    <ligand>
        <name>DNA</name>
        <dbReference type="ChEBI" id="CHEBI:16991"/>
    </ligand>
</feature>
<accession>A0A0W0WLH8</accession>
<dbReference type="PATRIC" id="fig|45070.6.peg.2969"/>
<evidence type="ECO:0000256" key="15">
    <source>
        <dbReference type="HAMAP-Rule" id="MF_00103"/>
    </source>
</evidence>
<feature type="binding site" evidence="15">
    <location>
        <position position="110"/>
    </location>
    <ligand>
        <name>DNA</name>
        <dbReference type="ChEBI" id="CHEBI:16991"/>
    </ligand>
</feature>
<dbReference type="InterPro" id="IPR015886">
    <property type="entry name" value="H2TH_FPG"/>
</dbReference>
<evidence type="ECO:0000256" key="8">
    <source>
        <dbReference type="ARBA" id="ARBA00022833"/>
    </source>
</evidence>
<evidence type="ECO:0000256" key="10">
    <source>
        <dbReference type="ARBA" id="ARBA00023204"/>
    </source>
</evidence>
<dbReference type="InterPro" id="IPR010979">
    <property type="entry name" value="Ribosomal_uS13-like_H2TH"/>
</dbReference>
<keyword evidence="12 15" id="KW-0511">Multifunctional enzyme</keyword>
<evidence type="ECO:0000256" key="9">
    <source>
        <dbReference type="ARBA" id="ARBA00023125"/>
    </source>
</evidence>
<keyword evidence="19" id="KW-1185">Reference proteome</keyword>
<dbReference type="GO" id="GO:0140078">
    <property type="term" value="F:class I DNA-(apurinic or apyrimidinic site) endonuclease activity"/>
    <property type="evidence" value="ECO:0007669"/>
    <property type="project" value="UniProtKB-EC"/>
</dbReference>
<evidence type="ECO:0000256" key="14">
    <source>
        <dbReference type="ARBA" id="ARBA00044632"/>
    </source>
</evidence>
<evidence type="ECO:0000256" key="5">
    <source>
        <dbReference type="ARBA" id="ARBA00022763"/>
    </source>
</evidence>
<dbReference type="FunFam" id="3.20.190.10:FF:000001">
    <property type="entry name" value="Formamidopyrimidine-DNA glycosylase"/>
    <property type="match status" value="1"/>
</dbReference>
<evidence type="ECO:0000256" key="13">
    <source>
        <dbReference type="ARBA" id="ARBA00023295"/>
    </source>
</evidence>
<comment type="catalytic activity">
    <reaction evidence="1 15">
        <text>Hydrolysis of DNA containing ring-opened 7-methylguanine residues, releasing 2,6-diamino-4-hydroxy-5-(N-methyl)formamidopyrimidine.</text>
        <dbReference type="EC" id="3.2.2.23"/>
    </reaction>
</comment>
<evidence type="ECO:0000256" key="12">
    <source>
        <dbReference type="ARBA" id="ARBA00023268"/>
    </source>
</evidence>
<dbReference type="InterPro" id="IPR015887">
    <property type="entry name" value="DNA_glyclase_Znf_dom_DNA_BS"/>
</dbReference>
<feature type="active site" description="Proton donor; for delta-elimination activity" evidence="15">
    <location>
        <position position="261"/>
    </location>
</feature>
<dbReference type="EMBL" id="LNYO01000024">
    <property type="protein sequence ID" value="KTD33167.1"/>
    <property type="molecule type" value="Genomic_DNA"/>
</dbReference>
<evidence type="ECO:0000256" key="4">
    <source>
        <dbReference type="ARBA" id="ARBA00022723"/>
    </source>
</evidence>
<dbReference type="SMART" id="SM01232">
    <property type="entry name" value="H2TH"/>
    <property type="match status" value="1"/>
</dbReference>
<proteinExistence type="inferred from homology"/>
<keyword evidence="7 15" id="KW-0378">Hydrolase</keyword>
<comment type="subunit">
    <text evidence="3 15">Monomer.</text>
</comment>
<dbReference type="PROSITE" id="PS51066">
    <property type="entry name" value="ZF_FPG_2"/>
    <property type="match status" value="1"/>
</dbReference>
<comment type="catalytic activity">
    <reaction evidence="14 15">
        <text>2'-deoxyribonucleotide-(2'-deoxyribose 5'-phosphate)-2'-deoxyribonucleotide-DNA = a 3'-end 2'-deoxyribonucleotide-(2,3-dehydro-2,3-deoxyribose 5'-phosphate)-DNA + a 5'-end 5'-phospho-2'-deoxyribonucleoside-DNA + H(+)</text>
        <dbReference type="Rhea" id="RHEA:66592"/>
        <dbReference type="Rhea" id="RHEA-COMP:13180"/>
        <dbReference type="Rhea" id="RHEA-COMP:16897"/>
        <dbReference type="Rhea" id="RHEA-COMP:17067"/>
        <dbReference type="ChEBI" id="CHEBI:15378"/>
        <dbReference type="ChEBI" id="CHEBI:136412"/>
        <dbReference type="ChEBI" id="CHEBI:157695"/>
        <dbReference type="ChEBI" id="CHEBI:167181"/>
        <dbReference type="EC" id="4.2.99.18"/>
    </reaction>
</comment>
<dbReference type="PROSITE" id="PS01242">
    <property type="entry name" value="ZF_FPG_1"/>
    <property type="match status" value="1"/>
</dbReference>
<comment type="caution">
    <text evidence="18">The sequence shown here is derived from an EMBL/GenBank/DDBJ whole genome shotgun (WGS) entry which is preliminary data.</text>
</comment>
<organism evidence="18 19">
    <name type="scientific">Legionella nautarum</name>
    <dbReference type="NCBI Taxonomy" id="45070"/>
    <lineage>
        <taxon>Bacteria</taxon>
        <taxon>Pseudomonadati</taxon>
        <taxon>Pseudomonadota</taxon>
        <taxon>Gammaproteobacteria</taxon>
        <taxon>Legionellales</taxon>
        <taxon>Legionellaceae</taxon>
        <taxon>Legionella</taxon>
    </lineage>
</organism>
<dbReference type="Gene3D" id="1.10.8.50">
    <property type="match status" value="1"/>
</dbReference>
<evidence type="ECO:0000313" key="18">
    <source>
        <dbReference type="EMBL" id="KTD33167.1"/>
    </source>
</evidence>
<name>A0A0W0WLH8_9GAMM</name>
<keyword evidence="9 15" id="KW-0238">DNA-binding</keyword>
<dbReference type="GO" id="GO:0034039">
    <property type="term" value="F:8-oxo-7,8-dihydroguanine DNA N-glycosylase activity"/>
    <property type="evidence" value="ECO:0007669"/>
    <property type="project" value="TreeGrafter"/>
</dbReference>
<dbReference type="Proteomes" id="UP000054725">
    <property type="component" value="Unassembled WGS sequence"/>
</dbReference>
<feature type="domain" description="Formamidopyrimidine-DNA glycosylase catalytic" evidence="17">
    <location>
        <begin position="2"/>
        <end position="113"/>
    </location>
</feature>
<dbReference type="SMART" id="SM00898">
    <property type="entry name" value="Fapy_DNA_glyco"/>
    <property type="match status" value="1"/>
</dbReference>
<keyword evidence="5 15" id="KW-0227">DNA damage</keyword>
<dbReference type="EC" id="3.2.2.23" evidence="15"/>
<evidence type="ECO:0000259" key="16">
    <source>
        <dbReference type="PROSITE" id="PS51066"/>
    </source>
</evidence>
<keyword evidence="10 15" id="KW-0234">DNA repair</keyword>
<dbReference type="HAMAP" id="MF_00103">
    <property type="entry name" value="Fapy_DNA_glycosyl"/>
    <property type="match status" value="1"/>
</dbReference>
<evidence type="ECO:0000259" key="17">
    <source>
        <dbReference type="PROSITE" id="PS51068"/>
    </source>
</evidence>
<reference evidence="18 19" key="1">
    <citation type="submission" date="2015-11" db="EMBL/GenBank/DDBJ databases">
        <title>Genomic analysis of 38 Legionella species identifies large and diverse effector repertoires.</title>
        <authorList>
            <person name="Burstein D."/>
            <person name="Amaro F."/>
            <person name="Zusman T."/>
            <person name="Lifshitz Z."/>
            <person name="Cohen O."/>
            <person name="Gilbert J.A."/>
            <person name="Pupko T."/>
            <person name="Shuman H.A."/>
            <person name="Segal G."/>
        </authorList>
    </citation>
    <scope>NUCLEOTIDE SEQUENCE [LARGE SCALE GENOMIC DNA]</scope>
    <source>
        <strain evidence="18 19">ATCC 49506</strain>
    </source>
</reference>
<keyword evidence="6 15" id="KW-0863">Zinc-finger</keyword>